<keyword evidence="4" id="KW-1185">Reference proteome</keyword>
<gene>
    <name evidence="3" type="ORF">MNOR_LOCUS32694</name>
</gene>
<evidence type="ECO:0000313" key="3">
    <source>
        <dbReference type="EMBL" id="CAL4161873.1"/>
    </source>
</evidence>
<evidence type="ECO:0000313" key="4">
    <source>
        <dbReference type="Proteomes" id="UP001497623"/>
    </source>
</evidence>
<evidence type="ECO:0000256" key="1">
    <source>
        <dbReference type="SAM" id="Phobius"/>
    </source>
</evidence>
<dbReference type="EMBL" id="CAXKWB010045042">
    <property type="protein sequence ID" value="CAL4161873.1"/>
    <property type="molecule type" value="Genomic_DNA"/>
</dbReference>
<reference evidence="3 4" key="1">
    <citation type="submission" date="2024-05" db="EMBL/GenBank/DDBJ databases">
        <authorList>
            <person name="Wallberg A."/>
        </authorList>
    </citation>
    <scope>NUCLEOTIDE SEQUENCE [LARGE SCALE GENOMIC DNA]</scope>
</reference>
<sequence>VRLRMEMRPYILLLSLVIGCTVLAADDPDPEIKGMKPTEEPSQEFIEASPIWLPYVLSGAAFQLIVIVVVVVVDCYKRKRNPSSDDGTDFPMETVTSNEFEVIDEELLSSINKRENTLCSPYTGRKKKPLSQIVEEVDEHDEVIKSIDTEV</sequence>
<keyword evidence="1" id="KW-0472">Membrane</keyword>
<feature type="signal peptide" evidence="2">
    <location>
        <begin position="1"/>
        <end position="24"/>
    </location>
</feature>
<organism evidence="3 4">
    <name type="scientific">Meganyctiphanes norvegica</name>
    <name type="common">Northern krill</name>
    <name type="synonym">Thysanopoda norvegica</name>
    <dbReference type="NCBI Taxonomy" id="48144"/>
    <lineage>
        <taxon>Eukaryota</taxon>
        <taxon>Metazoa</taxon>
        <taxon>Ecdysozoa</taxon>
        <taxon>Arthropoda</taxon>
        <taxon>Crustacea</taxon>
        <taxon>Multicrustacea</taxon>
        <taxon>Malacostraca</taxon>
        <taxon>Eumalacostraca</taxon>
        <taxon>Eucarida</taxon>
        <taxon>Euphausiacea</taxon>
        <taxon>Euphausiidae</taxon>
        <taxon>Meganyctiphanes</taxon>
    </lineage>
</organism>
<feature type="non-terminal residue" evidence="3">
    <location>
        <position position="1"/>
    </location>
</feature>
<keyword evidence="2" id="KW-0732">Signal</keyword>
<evidence type="ECO:0000256" key="2">
    <source>
        <dbReference type="SAM" id="SignalP"/>
    </source>
</evidence>
<proteinExistence type="predicted"/>
<accession>A0AAV2S3H0</accession>
<protein>
    <submittedName>
        <fullName evidence="3">Uncharacterized protein</fullName>
    </submittedName>
</protein>
<feature type="transmembrane region" description="Helical" evidence="1">
    <location>
        <begin position="52"/>
        <end position="73"/>
    </location>
</feature>
<name>A0AAV2S3H0_MEGNR</name>
<dbReference type="Proteomes" id="UP001497623">
    <property type="component" value="Unassembled WGS sequence"/>
</dbReference>
<comment type="caution">
    <text evidence="3">The sequence shown here is derived from an EMBL/GenBank/DDBJ whole genome shotgun (WGS) entry which is preliminary data.</text>
</comment>
<keyword evidence="1" id="KW-1133">Transmembrane helix</keyword>
<dbReference type="AlphaFoldDB" id="A0AAV2S3H0"/>
<feature type="chain" id="PRO_5043483632" evidence="2">
    <location>
        <begin position="25"/>
        <end position="151"/>
    </location>
</feature>
<keyword evidence="1" id="KW-0812">Transmembrane</keyword>